<dbReference type="PANTHER" id="PTHR11815">
    <property type="entry name" value="SUCCINYL-COA SYNTHETASE BETA CHAIN"/>
    <property type="match status" value="1"/>
</dbReference>
<reference evidence="3 4" key="1">
    <citation type="submission" date="2018-03" db="EMBL/GenBank/DDBJ databases">
        <authorList>
            <person name="Guldener U."/>
        </authorList>
    </citation>
    <scope>NUCLEOTIDE SEQUENCE [LARGE SCALE GENOMIC DNA]</scope>
    <source>
        <strain evidence="3 4">DAOM196992</strain>
    </source>
</reference>
<dbReference type="AlphaFoldDB" id="A0A5C3ERL3"/>
<dbReference type="GO" id="GO:0006104">
    <property type="term" value="P:succinyl-CoA metabolic process"/>
    <property type="evidence" value="ECO:0007669"/>
    <property type="project" value="TreeGrafter"/>
</dbReference>
<proteinExistence type="predicted"/>
<feature type="domain" description="ATP-citrate synthase/succinyl-CoA ligase C-terminal" evidence="2">
    <location>
        <begin position="257"/>
        <end position="374"/>
    </location>
</feature>
<dbReference type="InterPro" id="IPR016102">
    <property type="entry name" value="Succinyl-CoA_synth-like"/>
</dbReference>
<dbReference type="GO" id="GO:0004776">
    <property type="term" value="F:succinate-CoA ligase (GDP-forming) activity"/>
    <property type="evidence" value="ECO:0007669"/>
    <property type="project" value="TreeGrafter"/>
</dbReference>
<name>A0A5C3ERL3_9BASI</name>
<gene>
    <name evidence="3" type="ORF">PSFLO_00424</name>
</gene>
<dbReference type="Proteomes" id="UP000323386">
    <property type="component" value="Unassembled WGS sequence"/>
</dbReference>
<dbReference type="InterPro" id="IPR005811">
    <property type="entry name" value="SUCC_ACL_C"/>
</dbReference>
<keyword evidence="1" id="KW-0547">Nucleotide-binding</keyword>
<evidence type="ECO:0000313" key="3">
    <source>
        <dbReference type="EMBL" id="SPO34953.1"/>
    </source>
</evidence>
<sequence>MSLLGAPARLRPLVAAIRTVGRRWFHIQPADVSSFLAATGIKELDAVFISRGTSRPRDNDASLAVLIQADRDPRPWPHDAGAVQKASFFGPSITAAPAHALASRRDGAGGQLGQGGLGLLALRRDKPDEVRQISIPSSSTNSFDQVEADRFVASLGIDSATNQEVAKTLRGFWQLFDRHEGLWFTFKLAQTNGKVEVIDPFLEFDDFSVPRQPLLQSYHASRPLDDNTRLAEKGGLFYLPLPPTLPRVGKVGCFGYGAGNAMATMDGLNLVGGGPANFLDGGGGANRQNARLAIETLNRQAEVKSIFVNCFGGITRTDIVAQGIVDAVRENGISKPIVVRMKGTGSEDAAKTLRESGLEFAFHDDFREAAAHAVRAAEDGHL</sequence>
<keyword evidence="3" id="KW-0436">Ligase</keyword>
<evidence type="ECO:0000256" key="1">
    <source>
        <dbReference type="ARBA" id="ARBA00022741"/>
    </source>
</evidence>
<protein>
    <submittedName>
        <fullName evidence="3">Related to succinyl-coa ligase [gdp-forming] beta-chain, mitochondrial</fullName>
    </submittedName>
</protein>
<dbReference type="GO" id="GO:0006099">
    <property type="term" value="P:tricarboxylic acid cycle"/>
    <property type="evidence" value="ECO:0007669"/>
    <property type="project" value="TreeGrafter"/>
</dbReference>
<evidence type="ECO:0000313" key="4">
    <source>
        <dbReference type="Proteomes" id="UP000323386"/>
    </source>
</evidence>
<dbReference type="GO" id="GO:0042709">
    <property type="term" value="C:succinate-CoA ligase complex"/>
    <property type="evidence" value="ECO:0007669"/>
    <property type="project" value="TreeGrafter"/>
</dbReference>
<dbReference type="Pfam" id="PF00549">
    <property type="entry name" value="Ligase_CoA"/>
    <property type="match status" value="1"/>
</dbReference>
<dbReference type="OrthoDB" id="1664372at2759"/>
<organism evidence="3 4">
    <name type="scientific">Pseudozyma flocculosa</name>
    <dbReference type="NCBI Taxonomy" id="84751"/>
    <lineage>
        <taxon>Eukaryota</taxon>
        <taxon>Fungi</taxon>
        <taxon>Dikarya</taxon>
        <taxon>Basidiomycota</taxon>
        <taxon>Ustilaginomycotina</taxon>
        <taxon>Ustilaginomycetes</taxon>
        <taxon>Ustilaginales</taxon>
        <taxon>Ustilaginaceae</taxon>
        <taxon>Pseudozyma</taxon>
    </lineage>
</organism>
<dbReference type="GO" id="GO:0005739">
    <property type="term" value="C:mitochondrion"/>
    <property type="evidence" value="ECO:0007669"/>
    <property type="project" value="TreeGrafter"/>
</dbReference>
<dbReference type="EMBL" id="OOIP01000001">
    <property type="protein sequence ID" value="SPO34953.1"/>
    <property type="molecule type" value="Genomic_DNA"/>
</dbReference>
<dbReference type="PANTHER" id="PTHR11815:SF10">
    <property type="entry name" value="SUCCINATE--COA LIGASE [GDP-FORMING] SUBUNIT BETA, MITOCHONDRIAL"/>
    <property type="match status" value="1"/>
</dbReference>
<dbReference type="Gene3D" id="3.40.50.261">
    <property type="entry name" value="Succinyl-CoA synthetase domains"/>
    <property type="match status" value="1"/>
</dbReference>
<accession>A0A5C3ERL3</accession>
<keyword evidence="4" id="KW-1185">Reference proteome</keyword>
<dbReference type="GO" id="GO:0000166">
    <property type="term" value="F:nucleotide binding"/>
    <property type="evidence" value="ECO:0007669"/>
    <property type="project" value="UniProtKB-KW"/>
</dbReference>
<dbReference type="SUPFAM" id="SSF52210">
    <property type="entry name" value="Succinyl-CoA synthetase domains"/>
    <property type="match status" value="1"/>
</dbReference>
<evidence type="ECO:0000259" key="2">
    <source>
        <dbReference type="Pfam" id="PF00549"/>
    </source>
</evidence>